<dbReference type="AlphaFoldDB" id="A0A1D1V7D4"/>
<gene>
    <name evidence="1" type="primary">RvY_08859-1</name>
    <name evidence="1" type="synonym">RvY_08859.1</name>
    <name evidence="1" type="ORF">RvY_08859</name>
</gene>
<keyword evidence="2" id="KW-1185">Reference proteome</keyword>
<name>A0A1D1V7D4_RAMVA</name>
<proteinExistence type="predicted"/>
<organism evidence="1 2">
    <name type="scientific">Ramazzottius varieornatus</name>
    <name type="common">Water bear</name>
    <name type="synonym">Tardigrade</name>
    <dbReference type="NCBI Taxonomy" id="947166"/>
    <lineage>
        <taxon>Eukaryota</taxon>
        <taxon>Metazoa</taxon>
        <taxon>Ecdysozoa</taxon>
        <taxon>Tardigrada</taxon>
        <taxon>Eutardigrada</taxon>
        <taxon>Parachela</taxon>
        <taxon>Hypsibioidea</taxon>
        <taxon>Ramazzottiidae</taxon>
        <taxon>Ramazzottius</taxon>
    </lineage>
</organism>
<protein>
    <submittedName>
        <fullName evidence="1">Uncharacterized protein</fullName>
    </submittedName>
</protein>
<reference evidence="1 2" key="1">
    <citation type="journal article" date="2016" name="Nat. Commun.">
        <title>Extremotolerant tardigrade genome and improved radiotolerance of human cultured cells by tardigrade-unique protein.</title>
        <authorList>
            <person name="Hashimoto T."/>
            <person name="Horikawa D.D."/>
            <person name="Saito Y."/>
            <person name="Kuwahara H."/>
            <person name="Kozuka-Hata H."/>
            <person name="Shin-I T."/>
            <person name="Minakuchi Y."/>
            <person name="Ohishi K."/>
            <person name="Motoyama A."/>
            <person name="Aizu T."/>
            <person name="Enomoto A."/>
            <person name="Kondo K."/>
            <person name="Tanaka S."/>
            <person name="Hara Y."/>
            <person name="Koshikawa S."/>
            <person name="Sagara H."/>
            <person name="Miura T."/>
            <person name="Yokobori S."/>
            <person name="Miyagawa K."/>
            <person name="Suzuki Y."/>
            <person name="Kubo T."/>
            <person name="Oyama M."/>
            <person name="Kohara Y."/>
            <person name="Fujiyama A."/>
            <person name="Arakawa K."/>
            <person name="Katayama T."/>
            <person name="Toyoda A."/>
            <person name="Kunieda T."/>
        </authorList>
    </citation>
    <scope>NUCLEOTIDE SEQUENCE [LARGE SCALE GENOMIC DNA]</scope>
    <source>
        <strain evidence="1 2">YOKOZUNA-1</strain>
    </source>
</reference>
<evidence type="ECO:0000313" key="1">
    <source>
        <dbReference type="EMBL" id="GAU97586.1"/>
    </source>
</evidence>
<dbReference type="EMBL" id="BDGG01000004">
    <property type="protein sequence ID" value="GAU97586.1"/>
    <property type="molecule type" value="Genomic_DNA"/>
</dbReference>
<dbReference type="Proteomes" id="UP000186922">
    <property type="component" value="Unassembled WGS sequence"/>
</dbReference>
<accession>A0A1D1V7D4</accession>
<evidence type="ECO:0000313" key="2">
    <source>
        <dbReference type="Proteomes" id="UP000186922"/>
    </source>
</evidence>
<comment type="caution">
    <text evidence="1">The sequence shown here is derived from an EMBL/GenBank/DDBJ whole genome shotgun (WGS) entry which is preliminary data.</text>
</comment>
<sequence>MRYIEDLDSLPGLMKRVVHRFQNPVLSIIREDIGAISSESEAPWYAHGSRSGRERLTKRLVLHRGRYEYPRRLRGLRFYN</sequence>